<dbReference type="Pfam" id="PF08238">
    <property type="entry name" value="Sel1"/>
    <property type="match status" value="3"/>
</dbReference>
<feature type="chain" id="PRO_5016839491" evidence="1">
    <location>
        <begin position="23"/>
        <end position="206"/>
    </location>
</feature>
<dbReference type="InterPro" id="IPR006597">
    <property type="entry name" value="Sel1-like"/>
</dbReference>
<feature type="signal peptide" evidence="1">
    <location>
        <begin position="1"/>
        <end position="22"/>
    </location>
</feature>
<gene>
    <name evidence="2" type="ORF">HYN46_00690</name>
</gene>
<keyword evidence="1" id="KW-0732">Signal</keyword>
<dbReference type="Gene3D" id="1.25.40.10">
    <property type="entry name" value="Tetratricopeptide repeat domain"/>
    <property type="match status" value="1"/>
</dbReference>
<accession>A0A345P2N4</accession>
<dbReference type="Proteomes" id="UP000253940">
    <property type="component" value="Chromosome"/>
</dbReference>
<dbReference type="OrthoDB" id="8561742at2"/>
<dbReference type="SUPFAM" id="SSF81901">
    <property type="entry name" value="HCP-like"/>
    <property type="match status" value="1"/>
</dbReference>
<dbReference type="InterPro" id="IPR050767">
    <property type="entry name" value="Sel1_AlgK"/>
</dbReference>
<dbReference type="EMBL" id="CP031222">
    <property type="protein sequence ID" value="AXI01543.1"/>
    <property type="molecule type" value="Genomic_DNA"/>
</dbReference>
<dbReference type="RefSeq" id="WP_114897653.1">
    <property type="nucleotide sequence ID" value="NZ_CP031222.1"/>
</dbReference>
<sequence>MKHTLTALALSLGLTASIPAWADLTSLTPEVPKPSFATMSLTDLQAAAQAGDVRAQFFLATRYKLGQGVPQDMQQAFAWYKKAADQGAAPAQLNIGQMYAQGKGVAQNIDQAKVWFGKAAKQGDNRASYNLALIEERDQNLADAYQWYDLSARDGMLDARIKDKAQGKIRTLAANLSPQDIQDAKNRADRWIQTDDANSTGNSSNK</sequence>
<reference evidence="2 3" key="1">
    <citation type="submission" date="2018-07" db="EMBL/GenBank/DDBJ databases">
        <title>Genome sequencing of Moraxellaceae gen. HYN0046.</title>
        <authorList>
            <person name="Kim M."/>
            <person name="Yi H."/>
        </authorList>
    </citation>
    <scope>NUCLEOTIDE SEQUENCE [LARGE SCALE GENOMIC DNA]</scope>
    <source>
        <strain evidence="2 3">HYN0046</strain>
    </source>
</reference>
<dbReference type="PANTHER" id="PTHR11102:SF160">
    <property type="entry name" value="ERAD-ASSOCIATED E3 UBIQUITIN-PROTEIN LIGASE COMPONENT HRD3"/>
    <property type="match status" value="1"/>
</dbReference>
<dbReference type="KEGG" id="mbah:HYN46_00690"/>
<proteinExistence type="predicted"/>
<evidence type="ECO:0000256" key="1">
    <source>
        <dbReference type="SAM" id="SignalP"/>
    </source>
</evidence>
<evidence type="ECO:0000313" key="2">
    <source>
        <dbReference type="EMBL" id="AXI01543.1"/>
    </source>
</evidence>
<dbReference type="PANTHER" id="PTHR11102">
    <property type="entry name" value="SEL-1-LIKE PROTEIN"/>
    <property type="match status" value="1"/>
</dbReference>
<keyword evidence="3" id="KW-1185">Reference proteome</keyword>
<dbReference type="InterPro" id="IPR011990">
    <property type="entry name" value="TPR-like_helical_dom_sf"/>
</dbReference>
<dbReference type="AlphaFoldDB" id="A0A345P2N4"/>
<dbReference type="SMART" id="SM00671">
    <property type="entry name" value="SEL1"/>
    <property type="match status" value="3"/>
</dbReference>
<organism evidence="2 3">
    <name type="scientific">Aquirhabdus parva</name>
    <dbReference type="NCBI Taxonomy" id="2283318"/>
    <lineage>
        <taxon>Bacteria</taxon>
        <taxon>Pseudomonadati</taxon>
        <taxon>Pseudomonadota</taxon>
        <taxon>Gammaproteobacteria</taxon>
        <taxon>Moraxellales</taxon>
        <taxon>Moraxellaceae</taxon>
        <taxon>Aquirhabdus</taxon>
    </lineage>
</organism>
<protein>
    <submittedName>
        <fullName evidence="2">Sel1 repeat family protein</fullName>
    </submittedName>
</protein>
<name>A0A345P2N4_9GAMM</name>
<evidence type="ECO:0000313" key="3">
    <source>
        <dbReference type="Proteomes" id="UP000253940"/>
    </source>
</evidence>